<dbReference type="GO" id="GO:0005525">
    <property type="term" value="F:GTP binding"/>
    <property type="evidence" value="ECO:0007669"/>
    <property type="project" value="UniProtKB-KW"/>
</dbReference>
<keyword evidence="3" id="KW-0342">GTP-binding</keyword>
<evidence type="ECO:0000313" key="7">
    <source>
        <dbReference type="RefSeq" id="XP_042559403.1"/>
    </source>
</evidence>
<reference evidence="7" key="1">
    <citation type="submission" date="2025-08" db="UniProtKB">
        <authorList>
            <consortium name="RefSeq"/>
        </authorList>
    </citation>
    <scope>IDENTIFICATION</scope>
</reference>
<comment type="similarity">
    <text evidence="1">Belongs to the TRAFAC class TrmE-Era-EngA-EngB-Septin-like GTPase superfamily. AIG1/Toc34/Toc159-like paraseptin GTPase family. IAN subfamily.</text>
</comment>
<dbReference type="RefSeq" id="XP_042559403.1">
    <property type="nucleotide sequence ID" value="XM_042703469.1"/>
</dbReference>
<protein>
    <submittedName>
        <fullName evidence="7">GTPase IMAP family member 7-like</fullName>
    </submittedName>
</protein>
<dbReference type="GeneID" id="105894882"/>
<feature type="domain" description="AIG1-type G" evidence="5">
    <location>
        <begin position="20"/>
        <end position="218"/>
    </location>
</feature>
<dbReference type="OrthoDB" id="8954335at2759"/>
<dbReference type="AlphaFoldDB" id="A0A8M1KAX2"/>
<dbReference type="CDD" id="cd01852">
    <property type="entry name" value="AIG1"/>
    <property type="match status" value="1"/>
</dbReference>
<dbReference type="InterPro" id="IPR006703">
    <property type="entry name" value="G_AIG1"/>
</dbReference>
<dbReference type="FunFam" id="3.40.50.300:FF:000366">
    <property type="entry name" value="GTPase, IMAP family member 2"/>
    <property type="match status" value="1"/>
</dbReference>
<dbReference type="PROSITE" id="PS51720">
    <property type="entry name" value="G_AIG1"/>
    <property type="match status" value="1"/>
</dbReference>
<dbReference type="Pfam" id="PF04548">
    <property type="entry name" value="AIG1"/>
    <property type="match status" value="1"/>
</dbReference>
<feature type="region of interest" description="Disordered" evidence="4">
    <location>
        <begin position="294"/>
        <end position="329"/>
    </location>
</feature>
<gene>
    <name evidence="7" type="primary">LOC105894882</name>
</gene>
<name>A0A8M1KAX2_CLUHA</name>
<dbReference type="Proteomes" id="UP000515152">
    <property type="component" value="Chromosome 24"/>
</dbReference>
<sequence>MIDSTARSFGPSINTEIMAGSLLRIVLLGKTGVGKSASGNTILGIEEFVEESSPASVTRQCKKYKTKVSGREVEVVDTPGLFDTSLTNEQLKEEIGKCVYMTVPGPHVFLLVIRLGVRFTEEERNTMKWIQETFSKLALKYSMVLFTGGDSISILLEDYIEKSPQLKQLIGECGDRYHVFDNKKRDRTQVTLLLAKIDRMVATNGGKHYTDQMYEEAQRKIEEEKERKRKEEEKKRQEAERKREEEQKKREEAIRKELDRQAKKRLEEERKRIEEVGRQRLEEERKRREEDRREYERRREEERKMYQEQEKRREDERREEERKRMEERKDWERKCEENRKIFEERDKRREEESGAAVGLVKAAVDVPVGMFKGMDEAIGHKVDNVKGVDVPGVFVEGIAGELKGGIVEVAKAPVKVLDGGFDMVKGLWK</sequence>
<proteinExistence type="inferred from homology"/>
<evidence type="ECO:0000256" key="3">
    <source>
        <dbReference type="ARBA" id="ARBA00023134"/>
    </source>
</evidence>
<accession>A0A8M1KAX2</accession>
<keyword evidence="2" id="KW-0547">Nucleotide-binding</keyword>
<dbReference type="InterPro" id="IPR045058">
    <property type="entry name" value="GIMA/IAN/Toc"/>
</dbReference>
<feature type="region of interest" description="Disordered" evidence="4">
    <location>
        <begin position="223"/>
        <end position="252"/>
    </location>
</feature>
<keyword evidence="6" id="KW-1185">Reference proteome</keyword>
<dbReference type="PANTHER" id="PTHR10903">
    <property type="entry name" value="GTPASE, IMAP FAMILY MEMBER-RELATED"/>
    <property type="match status" value="1"/>
</dbReference>
<dbReference type="KEGG" id="char:105894882"/>
<dbReference type="PANTHER" id="PTHR10903:SF188">
    <property type="entry name" value="GTPASE IMAP FAMILY MEMBER 2-LIKE-RELATED"/>
    <property type="match status" value="1"/>
</dbReference>
<evidence type="ECO:0000256" key="1">
    <source>
        <dbReference type="ARBA" id="ARBA00008535"/>
    </source>
</evidence>
<evidence type="ECO:0000256" key="2">
    <source>
        <dbReference type="ARBA" id="ARBA00022741"/>
    </source>
</evidence>
<evidence type="ECO:0000313" key="6">
    <source>
        <dbReference type="Proteomes" id="UP000515152"/>
    </source>
</evidence>
<evidence type="ECO:0000256" key="4">
    <source>
        <dbReference type="SAM" id="MobiDB-lite"/>
    </source>
</evidence>
<evidence type="ECO:0000259" key="5">
    <source>
        <dbReference type="PROSITE" id="PS51720"/>
    </source>
</evidence>
<organism evidence="6 7">
    <name type="scientific">Clupea harengus</name>
    <name type="common">Atlantic herring</name>
    <dbReference type="NCBI Taxonomy" id="7950"/>
    <lineage>
        <taxon>Eukaryota</taxon>
        <taxon>Metazoa</taxon>
        <taxon>Chordata</taxon>
        <taxon>Craniata</taxon>
        <taxon>Vertebrata</taxon>
        <taxon>Euteleostomi</taxon>
        <taxon>Actinopterygii</taxon>
        <taxon>Neopterygii</taxon>
        <taxon>Teleostei</taxon>
        <taxon>Clupei</taxon>
        <taxon>Clupeiformes</taxon>
        <taxon>Clupeoidei</taxon>
        <taxon>Clupeidae</taxon>
        <taxon>Clupea</taxon>
    </lineage>
</organism>